<dbReference type="OrthoDB" id="6434259at2759"/>
<comment type="caution">
    <text evidence="1">The sequence shown here is derived from an EMBL/GenBank/DDBJ whole genome shotgun (WGS) entry which is preliminary data.</text>
</comment>
<dbReference type="Pfam" id="PF05380">
    <property type="entry name" value="Peptidase_A17"/>
    <property type="match status" value="1"/>
</dbReference>
<keyword evidence="2" id="KW-1185">Reference proteome</keyword>
<protein>
    <submittedName>
        <fullName evidence="1">Uncharacterized protein</fullName>
    </submittedName>
</protein>
<accession>A0A4Y2CSB5</accession>
<sequence length="163" mass="18685">MSNTPFLTIRTQRQLAKDEKSRFPLASEVLLHYTYMYDIVSGAPDLETACRLQSQLRDVLKSCGTTLHKWSSDSPELLNSSLSSDVEYSISVDTDLPVKTLGISWKPFQDRFVFKLSIASKPSYTKREVLSVIARLYDPLNFLGPVLTRSKVLLQRLWQRRLN</sequence>
<dbReference type="InterPro" id="IPR008042">
    <property type="entry name" value="Retrotrans_Pao"/>
</dbReference>
<dbReference type="EMBL" id="BGPR01000233">
    <property type="protein sequence ID" value="GBM06764.1"/>
    <property type="molecule type" value="Genomic_DNA"/>
</dbReference>
<dbReference type="PANTHER" id="PTHR47331">
    <property type="entry name" value="PHD-TYPE DOMAIN-CONTAINING PROTEIN"/>
    <property type="match status" value="1"/>
</dbReference>
<proteinExistence type="predicted"/>
<gene>
    <name evidence="1" type="ORF">AVEN_63006_1</name>
</gene>
<organism evidence="1 2">
    <name type="scientific">Araneus ventricosus</name>
    <name type="common">Orbweaver spider</name>
    <name type="synonym">Epeira ventricosa</name>
    <dbReference type="NCBI Taxonomy" id="182803"/>
    <lineage>
        <taxon>Eukaryota</taxon>
        <taxon>Metazoa</taxon>
        <taxon>Ecdysozoa</taxon>
        <taxon>Arthropoda</taxon>
        <taxon>Chelicerata</taxon>
        <taxon>Arachnida</taxon>
        <taxon>Araneae</taxon>
        <taxon>Araneomorphae</taxon>
        <taxon>Entelegynae</taxon>
        <taxon>Araneoidea</taxon>
        <taxon>Araneidae</taxon>
        <taxon>Araneus</taxon>
    </lineage>
</organism>
<evidence type="ECO:0000313" key="2">
    <source>
        <dbReference type="Proteomes" id="UP000499080"/>
    </source>
</evidence>
<dbReference type="Proteomes" id="UP000499080">
    <property type="component" value="Unassembled WGS sequence"/>
</dbReference>
<name>A0A4Y2CSB5_ARAVE</name>
<evidence type="ECO:0000313" key="1">
    <source>
        <dbReference type="EMBL" id="GBM06764.1"/>
    </source>
</evidence>
<dbReference type="AlphaFoldDB" id="A0A4Y2CSB5"/>
<reference evidence="1 2" key="1">
    <citation type="journal article" date="2019" name="Sci. Rep.">
        <title>Orb-weaving spider Araneus ventricosus genome elucidates the spidroin gene catalogue.</title>
        <authorList>
            <person name="Kono N."/>
            <person name="Nakamura H."/>
            <person name="Ohtoshi R."/>
            <person name="Moran D.A.P."/>
            <person name="Shinohara A."/>
            <person name="Yoshida Y."/>
            <person name="Fujiwara M."/>
            <person name="Mori M."/>
            <person name="Tomita M."/>
            <person name="Arakawa K."/>
        </authorList>
    </citation>
    <scope>NUCLEOTIDE SEQUENCE [LARGE SCALE GENOMIC DNA]</scope>
</reference>